<evidence type="ECO:0000313" key="1">
    <source>
        <dbReference type="EMBL" id="TCT12524.1"/>
    </source>
</evidence>
<accession>A0A4R3MJC2</accession>
<evidence type="ECO:0000313" key="2">
    <source>
        <dbReference type="Proteomes" id="UP000295678"/>
    </source>
</evidence>
<dbReference type="Pfam" id="PF07040">
    <property type="entry name" value="DUF1326"/>
    <property type="match status" value="1"/>
</dbReference>
<keyword evidence="2" id="KW-1185">Reference proteome</keyword>
<dbReference type="EMBL" id="SMAK01000002">
    <property type="protein sequence ID" value="TCT12524.1"/>
    <property type="molecule type" value="Genomic_DNA"/>
</dbReference>
<dbReference type="Proteomes" id="UP000295678">
    <property type="component" value="Unassembled WGS sequence"/>
</dbReference>
<proteinExistence type="predicted"/>
<sequence>MSEKWAINGELALSCNCTVFCPCVLSLGKHPPTEGYCQTWAGIRIDQGRFGDVDLGGINVALVMEIPGLMSRGNWTAGLFVDDRADIQAVRALTRIFTGRAGGSTGLLSILVGRFLGVQQTPVSYTVDGKTRIVKVPKIIDGAITPVSGSNGGGDVVITNSQYWIAPDITVCQADRSRMRGFGRNWDFAGRSAELCRIEWRGP</sequence>
<gene>
    <name evidence="1" type="ORF">EDC22_102209</name>
</gene>
<dbReference type="OrthoDB" id="9802256at2"/>
<dbReference type="InterPro" id="IPR009758">
    <property type="entry name" value="DUF1326"/>
</dbReference>
<dbReference type="AlphaFoldDB" id="A0A4R3MJC2"/>
<name>A0A4R3MJC2_9HYPH</name>
<organism evidence="1 2">
    <name type="scientific">Tepidamorphus gemmatus</name>
    <dbReference type="NCBI Taxonomy" id="747076"/>
    <lineage>
        <taxon>Bacteria</taxon>
        <taxon>Pseudomonadati</taxon>
        <taxon>Pseudomonadota</taxon>
        <taxon>Alphaproteobacteria</taxon>
        <taxon>Hyphomicrobiales</taxon>
        <taxon>Tepidamorphaceae</taxon>
        <taxon>Tepidamorphus</taxon>
    </lineage>
</organism>
<evidence type="ECO:0008006" key="3">
    <source>
        <dbReference type="Google" id="ProtNLM"/>
    </source>
</evidence>
<comment type="caution">
    <text evidence="1">The sequence shown here is derived from an EMBL/GenBank/DDBJ whole genome shotgun (WGS) entry which is preliminary data.</text>
</comment>
<dbReference type="RefSeq" id="WP_132805299.1">
    <property type="nucleotide sequence ID" value="NZ_SMAK01000002.1"/>
</dbReference>
<reference evidence="1 2" key="1">
    <citation type="submission" date="2019-03" db="EMBL/GenBank/DDBJ databases">
        <title>Genomic Encyclopedia of Type Strains, Phase IV (KMG-IV): sequencing the most valuable type-strain genomes for metagenomic binning, comparative biology and taxonomic classification.</title>
        <authorList>
            <person name="Goeker M."/>
        </authorList>
    </citation>
    <scope>NUCLEOTIDE SEQUENCE [LARGE SCALE GENOMIC DNA]</scope>
    <source>
        <strain evidence="1 2">DSM 19345</strain>
    </source>
</reference>
<protein>
    <recommendedName>
        <fullName evidence="3">DUF1326 domain-containing protein</fullName>
    </recommendedName>
</protein>